<dbReference type="EMBL" id="MN739947">
    <property type="protein sequence ID" value="QHT79322.1"/>
    <property type="molecule type" value="Genomic_DNA"/>
</dbReference>
<accession>A0A6C0HFF5</accession>
<proteinExistence type="predicted"/>
<reference evidence="1" key="1">
    <citation type="journal article" date="2020" name="Nature">
        <title>Giant virus diversity and host interactions through global metagenomics.</title>
        <authorList>
            <person name="Schulz F."/>
            <person name="Roux S."/>
            <person name="Paez-Espino D."/>
            <person name="Jungbluth S."/>
            <person name="Walsh D.A."/>
            <person name="Denef V.J."/>
            <person name="McMahon K.D."/>
            <person name="Konstantinidis K.T."/>
            <person name="Eloe-Fadrosh E.A."/>
            <person name="Kyrpides N.C."/>
            <person name="Woyke T."/>
        </authorList>
    </citation>
    <scope>NUCLEOTIDE SEQUENCE</scope>
    <source>
        <strain evidence="1">GVMAG-M-3300023179-99</strain>
    </source>
</reference>
<organism evidence="1">
    <name type="scientific">viral metagenome</name>
    <dbReference type="NCBI Taxonomy" id="1070528"/>
    <lineage>
        <taxon>unclassified sequences</taxon>
        <taxon>metagenomes</taxon>
        <taxon>organismal metagenomes</taxon>
    </lineage>
</organism>
<name>A0A6C0HFF5_9ZZZZ</name>
<dbReference type="AlphaFoldDB" id="A0A6C0HFF5"/>
<evidence type="ECO:0000313" key="1">
    <source>
        <dbReference type="EMBL" id="QHT79322.1"/>
    </source>
</evidence>
<sequence>MEVPYRRSKLLIKIIPKGTLLFRYTKTPENDLRGVPVDSGRCMTPNFNVFFHPNPYIGYHLYHDYRDEIGDTVYAYVLTNDVKVLWLLEPSPYSRMTRKKKTFIKECSRVPKGCMPRPGNSYDPCMSDTMIKKYPDIVGIMSLAPGDNKLMRKAEKRGISQKAKKWFHKARDSFGIHEVPELILHPLTKRKKEMIVHENDVLENNYRLLKKMKYSEVDSFMKNVVYDPETYFYKSSKLTS</sequence>
<protein>
    <submittedName>
        <fullName evidence="1">Uncharacterized protein</fullName>
    </submittedName>
</protein>